<dbReference type="RefSeq" id="WP_144187631.1">
    <property type="nucleotide sequence ID" value="NZ_VMHL01000001.1"/>
</dbReference>
<dbReference type="Proteomes" id="UP000319138">
    <property type="component" value="Unassembled WGS sequence"/>
</dbReference>
<reference evidence="1 2" key="1">
    <citation type="submission" date="2019-07" db="EMBL/GenBank/DDBJ databases">
        <title>Gilliamella genomes.</title>
        <authorList>
            <person name="Zheng H."/>
        </authorList>
    </citation>
    <scope>NUCLEOTIDE SEQUENCE [LARGE SCALE GENOMIC DNA]</scope>
    <source>
        <strain evidence="1 2">W8131</strain>
    </source>
</reference>
<accession>A0A556RSH8</accession>
<organism evidence="1 2">
    <name type="scientific">Gilliamella apicola</name>
    <dbReference type="NCBI Taxonomy" id="1196095"/>
    <lineage>
        <taxon>Bacteria</taxon>
        <taxon>Pseudomonadati</taxon>
        <taxon>Pseudomonadota</taxon>
        <taxon>Gammaproteobacteria</taxon>
        <taxon>Orbales</taxon>
        <taxon>Orbaceae</taxon>
        <taxon>Gilliamella</taxon>
    </lineage>
</organism>
<dbReference type="EMBL" id="VMHL01000001">
    <property type="protein sequence ID" value="TSJ91857.1"/>
    <property type="molecule type" value="Genomic_DNA"/>
</dbReference>
<gene>
    <name evidence="1" type="ORF">FPQ14_00905</name>
</gene>
<evidence type="ECO:0000313" key="2">
    <source>
        <dbReference type="Proteomes" id="UP000319138"/>
    </source>
</evidence>
<evidence type="ECO:0000313" key="1">
    <source>
        <dbReference type="EMBL" id="TSJ91857.1"/>
    </source>
</evidence>
<protein>
    <submittedName>
        <fullName evidence="1">Uncharacterized protein</fullName>
    </submittedName>
</protein>
<dbReference type="AlphaFoldDB" id="A0A556RSH8"/>
<comment type="caution">
    <text evidence="1">The sequence shown here is derived from an EMBL/GenBank/DDBJ whole genome shotgun (WGS) entry which is preliminary data.</text>
</comment>
<sequence>MVFWKFPAISRYCLNAYFFMKGISTFLSQLSTVLPDTFTSILFLSNVFCITPSFPDPED</sequence>
<proteinExistence type="predicted"/>
<name>A0A556RSH8_9GAMM</name>